<protein>
    <submittedName>
        <fullName evidence="1">Uncharacterized protein</fullName>
    </submittedName>
</protein>
<gene>
    <name evidence="1" type="ORF">BMWSH_1328</name>
</gene>
<name>A0A8D3WY15_PRIMW</name>
<evidence type="ECO:0000313" key="2">
    <source>
        <dbReference type="Proteomes" id="UP000001283"/>
    </source>
</evidence>
<proteinExistence type="predicted"/>
<dbReference type="KEGG" id="bmh:BMWSH_1328"/>
<reference evidence="1 2" key="1">
    <citation type="journal article" date="2011" name="J. Bacteriol.">
        <title>Complete genome sequence of the industrial strain Bacillus megaterium WSH-002.</title>
        <authorList>
            <person name="Liu L."/>
            <person name="Li Y."/>
            <person name="Zhang J."/>
            <person name="Zou W."/>
            <person name="Zhou Z."/>
            <person name="Liu J."/>
            <person name="Li X."/>
            <person name="Wang L."/>
            <person name="Chen J."/>
        </authorList>
    </citation>
    <scope>NUCLEOTIDE SEQUENCE [LARGE SCALE GENOMIC DNA]</scope>
    <source>
        <strain evidence="1 2">WSH-002</strain>
    </source>
</reference>
<dbReference type="EMBL" id="CP003017">
    <property type="protein sequence ID" value="AEN88212.1"/>
    <property type="molecule type" value="Genomic_DNA"/>
</dbReference>
<accession>A0A8D3WY15</accession>
<evidence type="ECO:0000313" key="1">
    <source>
        <dbReference type="EMBL" id="AEN88212.1"/>
    </source>
</evidence>
<dbReference type="AlphaFoldDB" id="A0A8D3WY15"/>
<dbReference type="Proteomes" id="UP000001283">
    <property type="component" value="Chromosome"/>
</dbReference>
<organism evidence="1 2">
    <name type="scientific">Priestia megaterium (strain WSH-002)</name>
    <name type="common">Bacillus megaterium</name>
    <dbReference type="NCBI Taxonomy" id="1006007"/>
    <lineage>
        <taxon>Bacteria</taxon>
        <taxon>Bacillati</taxon>
        <taxon>Bacillota</taxon>
        <taxon>Bacilli</taxon>
        <taxon>Bacillales</taxon>
        <taxon>Bacillaceae</taxon>
        <taxon>Priestia</taxon>
    </lineage>
</organism>
<sequence length="39" mass="4700">MLFFLSYALIALLKIAYKAFIWKKLKKEKKGVFNRAFFI</sequence>